<evidence type="ECO:0000259" key="1">
    <source>
        <dbReference type="Pfam" id="PF01814"/>
    </source>
</evidence>
<sequence>MTDHRTRQRRALRGDVDFTFMYAGHDAFNRDLRRLTAAAKAGRTPDPALRAGWETFKKQLHIHHTVEDTALWPPLRRRLDRPADVAVLDAMEAEHELIDPLLARVDAAFGAGDGPRLNAAAEELAATLTAHMEHEEEEALPLVETHLGPKGWDAFREAIRKMQGLKGAAEFLPWLLDEATAELADRVLSELPAPARLLYRKRWLPSYTRTPRWTTPTA</sequence>
<dbReference type="Proteomes" id="UP000199052">
    <property type="component" value="Unassembled WGS sequence"/>
</dbReference>
<dbReference type="Proteomes" id="UP000533017">
    <property type="component" value="Unassembled WGS sequence"/>
</dbReference>
<dbReference type="EMBL" id="JACBZA010000001">
    <property type="protein sequence ID" value="NYH85969.1"/>
    <property type="molecule type" value="Genomic_DNA"/>
</dbReference>
<gene>
    <name evidence="2" type="ORF">FHR37_004820</name>
    <name evidence="3" type="ORF">SAMN05421678_10118</name>
</gene>
<proteinExistence type="predicted"/>
<feature type="domain" description="Hemerythrin-like" evidence="1">
    <location>
        <begin position="20"/>
        <end position="143"/>
    </location>
</feature>
<evidence type="ECO:0000313" key="5">
    <source>
        <dbReference type="Proteomes" id="UP000533017"/>
    </source>
</evidence>
<keyword evidence="5" id="KW-1185">Reference proteome</keyword>
<dbReference type="EMBL" id="FOOI01000001">
    <property type="protein sequence ID" value="SFF61602.1"/>
    <property type="molecule type" value="Genomic_DNA"/>
</dbReference>
<dbReference type="Pfam" id="PF01814">
    <property type="entry name" value="Hemerythrin"/>
    <property type="match status" value="1"/>
</dbReference>
<name>A0A1I2K3D5_9ACTN</name>
<dbReference type="STRING" id="504797.SAMN05421678_10118"/>
<reference evidence="3 4" key="1">
    <citation type="submission" date="2016-10" db="EMBL/GenBank/DDBJ databases">
        <authorList>
            <person name="de Groot N.N."/>
        </authorList>
    </citation>
    <scope>NUCLEOTIDE SEQUENCE [LARGE SCALE GENOMIC DNA]</scope>
    <source>
        <strain evidence="3 4">CPCC 202808</strain>
    </source>
</reference>
<reference evidence="2 5" key="2">
    <citation type="submission" date="2020-07" db="EMBL/GenBank/DDBJ databases">
        <title>Sequencing the genomes of 1000 actinobacteria strains.</title>
        <authorList>
            <person name="Klenk H.-P."/>
        </authorList>
    </citation>
    <scope>NUCLEOTIDE SEQUENCE [LARGE SCALE GENOMIC DNA]</scope>
    <source>
        <strain evidence="2 5">DSM 45117</strain>
    </source>
</reference>
<accession>A0A1I2K3D5</accession>
<dbReference type="CDD" id="cd12108">
    <property type="entry name" value="Hr-like"/>
    <property type="match status" value="1"/>
</dbReference>
<dbReference type="AlphaFoldDB" id="A0A1I2K3D5"/>
<evidence type="ECO:0000313" key="2">
    <source>
        <dbReference type="EMBL" id="NYH85969.1"/>
    </source>
</evidence>
<evidence type="ECO:0000313" key="4">
    <source>
        <dbReference type="Proteomes" id="UP000199052"/>
    </source>
</evidence>
<evidence type="ECO:0000313" key="3">
    <source>
        <dbReference type="EMBL" id="SFF61602.1"/>
    </source>
</evidence>
<organism evidence="3 4">
    <name type="scientific">Actinopolymorpha cephalotaxi</name>
    <dbReference type="NCBI Taxonomy" id="504797"/>
    <lineage>
        <taxon>Bacteria</taxon>
        <taxon>Bacillati</taxon>
        <taxon>Actinomycetota</taxon>
        <taxon>Actinomycetes</taxon>
        <taxon>Propionibacteriales</taxon>
        <taxon>Actinopolymorphaceae</taxon>
        <taxon>Actinopolymorpha</taxon>
    </lineage>
</organism>
<dbReference type="Gene3D" id="1.20.120.520">
    <property type="entry name" value="nmb1532 protein domain like"/>
    <property type="match status" value="1"/>
</dbReference>
<dbReference type="InterPro" id="IPR012312">
    <property type="entry name" value="Hemerythrin-like"/>
</dbReference>
<protein>
    <submittedName>
        <fullName evidence="3">Hemerythrin HHE cation binding domain-containing protein</fullName>
    </submittedName>
    <submittedName>
        <fullName evidence="2">Iron-sulfur cluster repair protein YtfE (RIC family)</fullName>
    </submittedName>
</protein>
<dbReference type="RefSeq" id="WP_202817845.1">
    <property type="nucleotide sequence ID" value="NZ_FOOI01000001.1"/>
</dbReference>